<accession>A0ACB9D350</accession>
<protein>
    <submittedName>
        <fullName evidence="1">Uncharacterized protein</fullName>
    </submittedName>
</protein>
<sequence length="73" mass="8239">MEIVENCNLKDCSHRGRRSPSRLLLSYASNQILDFQSLLLLGLVLLIGKLSEWKWNMGSCSLVGFRGTPMKNV</sequence>
<organism evidence="1 2">
    <name type="scientific">Cichorium intybus</name>
    <name type="common">Chicory</name>
    <dbReference type="NCBI Taxonomy" id="13427"/>
    <lineage>
        <taxon>Eukaryota</taxon>
        <taxon>Viridiplantae</taxon>
        <taxon>Streptophyta</taxon>
        <taxon>Embryophyta</taxon>
        <taxon>Tracheophyta</taxon>
        <taxon>Spermatophyta</taxon>
        <taxon>Magnoliopsida</taxon>
        <taxon>eudicotyledons</taxon>
        <taxon>Gunneridae</taxon>
        <taxon>Pentapetalae</taxon>
        <taxon>asterids</taxon>
        <taxon>campanulids</taxon>
        <taxon>Asterales</taxon>
        <taxon>Asteraceae</taxon>
        <taxon>Cichorioideae</taxon>
        <taxon>Cichorieae</taxon>
        <taxon>Cichoriinae</taxon>
        <taxon>Cichorium</taxon>
    </lineage>
</organism>
<gene>
    <name evidence="1" type="ORF">L2E82_31368</name>
</gene>
<dbReference type="Proteomes" id="UP001055811">
    <property type="component" value="Linkage Group LG05"/>
</dbReference>
<reference evidence="2" key="1">
    <citation type="journal article" date="2022" name="Mol. Ecol. Resour.">
        <title>The genomes of chicory, endive, great burdock and yacon provide insights into Asteraceae palaeo-polyploidization history and plant inulin production.</title>
        <authorList>
            <person name="Fan W."/>
            <person name="Wang S."/>
            <person name="Wang H."/>
            <person name="Wang A."/>
            <person name="Jiang F."/>
            <person name="Liu H."/>
            <person name="Zhao H."/>
            <person name="Xu D."/>
            <person name="Zhang Y."/>
        </authorList>
    </citation>
    <scope>NUCLEOTIDE SEQUENCE [LARGE SCALE GENOMIC DNA]</scope>
    <source>
        <strain evidence="2">cv. Punajuju</strain>
    </source>
</reference>
<proteinExistence type="predicted"/>
<reference evidence="1 2" key="2">
    <citation type="journal article" date="2022" name="Mol. Ecol. Resour.">
        <title>The genomes of chicory, endive, great burdock and yacon provide insights into Asteraceae paleo-polyploidization history and plant inulin production.</title>
        <authorList>
            <person name="Fan W."/>
            <person name="Wang S."/>
            <person name="Wang H."/>
            <person name="Wang A."/>
            <person name="Jiang F."/>
            <person name="Liu H."/>
            <person name="Zhao H."/>
            <person name="Xu D."/>
            <person name="Zhang Y."/>
        </authorList>
    </citation>
    <scope>NUCLEOTIDE SEQUENCE [LARGE SCALE GENOMIC DNA]</scope>
    <source>
        <strain evidence="2">cv. Punajuju</strain>
        <tissue evidence="1">Leaves</tissue>
    </source>
</reference>
<evidence type="ECO:0000313" key="2">
    <source>
        <dbReference type="Proteomes" id="UP001055811"/>
    </source>
</evidence>
<comment type="caution">
    <text evidence="1">The sequence shown here is derived from an EMBL/GenBank/DDBJ whole genome shotgun (WGS) entry which is preliminary data.</text>
</comment>
<name>A0ACB9D350_CICIN</name>
<dbReference type="EMBL" id="CM042013">
    <property type="protein sequence ID" value="KAI3740893.1"/>
    <property type="molecule type" value="Genomic_DNA"/>
</dbReference>
<evidence type="ECO:0000313" key="1">
    <source>
        <dbReference type="EMBL" id="KAI3740893.1"/>
    </source>
</evidence>
<keyword evidence="2" id="KW-1185">Reference proteome</keyword>